<dbReference type="EMBL" id="CP002417">
    <property type="protein sequence ID" value="ADU39099.1"/>
    <property type="molecule type" value="Genomic_DNA"/>
</dbReference>
<dbReference type="PROSITE" id="PS50995">
    <property type="entry name" value="HTH_MARR_2"/>
    <property type="match status" value="1"/>
</dbReference>
<feature type="region of interest" description="Disordered" evidence="1">
    <location>
        <begin position="158"/>
        <end position="193"/>
    </location>
</feature>
<sequence length="193" mass="21767">MTLMRDFPDTVALRTPRSLDDLLLYRIWCAARASNSMVTRMVEGGFGITRRELGMLGVLAQVGEVTASRFAERLHLDRASASLALRSLSEKKLVERRQDTDDRRLVHVRLSPSGQQLLDDLLPRLARLNLDLLDGIDATHLEVFLDCLQRLEARGGELNAQGADSPQYRPPPVRRMQPAAETQRWGMPALQLR</sequence>
<dbReference type="PRINTS" id="PR00598">
    <property type="entry name" value="HTHMARR"/>
</dbReference>
<reference evidence="3 4" key="2">
    <citation type="journal article" date="2013" name="Genome Announc.">
        <title>Genome of the Root-Associated Plant Growth-Promoting Bacterium Variovorax paradoxus Strain EPS.</title>
        <authorList>
            <person name="Han J.I."/>
            <person name="Spain J.C."/>
            <person name="Leadbetter J.R."/>
            <person name="Ovchinnikova G."/>
            <person name="Goodwin L.A."/>
            <person name="Han C.S."/>
            <person name="Woyke T."/>
            <person name="Davenport K.W."/>
            <person name="Orwin P.M."/>
        </authorList>
    </citation>
    <scope>NUCLEOTIDE SEQUENCE [LARGE SCALE GENOMIC DNA]</scope>
    <source>
        <strain evidence="3 4">EPS</strain>
    </source>
</reference>
<dbReference type="InterPro" id="IPR000835">
    <property type="entry name" value="HTH_MarR-typ"/>
</dbReference>
<dbReference type="GO" id="GO:0006950">
    <property type="term" value="P:response to stress"/>
    <property type="evidence" value="ECO:0007669"/>
    <property type="project" value="TreeGrafter"/>
</dbReference>
<dbReference type="PANTHER" id="PTHR33164">
    <property type="entry name" value="TRANSCRIPTIONAL REGULATOR, MARR FAMILY"/>
    <property type="match status" value="1"/>
</dbReference>
<dbReference type="InterPro" id="IPR039422">
    <property type="entry name" value="MarR/SlyA-like"/>
</dbReference>
<reference evidence="4" key="1">
    <citation type="submission" date="2010-12" db="EMBL/GenBank/DDBJ databases">
        <title>Complete sequence of Variovorax paradoxus EPS.</title>
        <authorList>
            <consortium name="US DOE Joint Genome Institute"/>
            <person name="Lucas S."/>
            <person name="Copeland A."/>
            <person name="Lapidus A."/>
            <person name="Cheng J.-F."/>
            <person name="Goodwin L."/>
            <person name="Pitluck S."/>
            <person name="Teshima H."/>
            <person name="Detter J.C."/>
            <person name="Han C."/>
            <person name="Tapia R."/>
            <person name="Land M."/>
            <person name="Hauser L."/>
            <person name="Kyrpides N."/>
            <person name="Ivanova N."/>
            <person name="Ovchinnikova G."/>
            <person name="Orwin P."/>
            <person name="Han J.-I.G."/>
            <person name="Woyke T."/>
        </authorList>
    </citation>
    <scope>NUCLEOTIDE SEQUENCE [LARGE SCALE GENOMIC DNA]</scope>
    <source>
        <strain evidence="4">EPS</strain>
    </source>
</reference>
<dbReference type="SMART" id="SM00347">
    <property type="entry name" value="HTH_MARR"/>
    <property type="match status" value="1"/>
</dbReference>
<dbReference type="Pfam" id="PF12802">
    <property type="entry name" value="MarR_2"/>
    <property type="match status" value="1"/>
</dbReference>
<evidence type="ECO:0000259" key="2">
    <source>
        <dbReference type="PROSITE" id="PS50995"/>
    </source>
</evidence>
<dbReference type="eggNOG" id="COG1846">
    <property type="taxonomic scope" value="Bacteria"/>
</dbReference>
<name>E6V220_VARPE</name>
<protein>
    <submittedName>
        <fullName evidence="3">Regulatory protein MarR</fullName>
    </submittedName>
</protein>
<dbReference type="AlphaFoldDB" id="E6V220"/>
<gene>
    <name evidence="3" type="ordered locus">Varpa_4939</name>
</gene>
<dbReference type="KEGG" id="vpe:Varpa_4939"/>
<feature type="domain" description="HTH marR-type" evidence="2">
    <location>
        <begin position="20"/>
        <end position="153"/>
    </location>
</feature>
<dbReference type="InterPro" id="IPR036390">
    <property type="entry name" value="WH_DNA-bd_sf"/>
</dbReference>
<dbReference type="SUPFAM" id="SSF46785">
    <property type="entry name" value="Winged helix' DNA-binding domain"/>
    <property type="match status" value="1"/>
</dbReference>
<organism evidence="3 4">
    <name type="scientific">Variovorax paradoxus (strain EPS)</name>
    <dbReference type="NCBI Taxonomy" id="595537"/>
    <lineage>
        <taxon>Bacteria</taxon>
        <taxon>Pseudomonadati</taxon>
        <taxon>Pseudomonadota</taxon>
        <taxon>Betaproteobacteria</taxon>
        <taxon>Burkholderiales</taxon>
        <taxon>Comamonadaceae</taxon>
        <taxon>Variovorax</taxon>
    </lineage>
</organism>
<dbReference type="HOGENOM" id="CLU_083287_8_0_4"/>
<proteinExistence type="predicted"/>
<evidence type="ECO:0000313" key="3">
    <source>
        <dbReference type="EMBL" id="ADU39099.1"/>
    </source>
</evidence>
<dbReference type="InterPro" id="IPR036388">
    <property type="entry name" value="WH-like_DNA-bd_sf"/>
</dbReference>
<dbReference type="PANTHER" id="PTHR33164:SF43">
    <property type="entry name" value="HTH-TYPE TRANSCRIPTIONAL REPRESSOR YETL"/>
    <property type="match status" value="1"/>
</dbReference>
<accession>E6V220</accession>
<dbReference type="Proteomes" id="UP000008917">
    <property type="component" value="Chromosome"/>
</dbReference>
<evidence type="ECO:0000256" key="1">
    <source>
        <dbReference type="SAM" id="MobiDB-lite"/>
    </source>
</evidence>
<evidence type="ECO:0000313" key="4">
    <source>
        <dbReference type="Proteomes" id="UP000008917"/>
    </source>
</evidence>
<dbReference type="Gene3D" id="1.10.10.10">
    <property type="entry name" value="Winged helix-like DNA-binding domain superfamily/Winged helix DNA-binding domain"/>
    <property type="match status" value="1"/>
</dbReference>
<dbReference type="GO" id="GO:0003700">
    <property type="term" value="F:DNA-binding transcription factor activity"/>
    <property type="evidence" value="ECO:0007669"/>
    <property type="project" value="InterPro"/>
</dbReference>
<dbReference type="STRING" id="595537.Varpa_4939"/>